<dbReference type="PANTHER" id="PTHR47968">
    <property type="entry name" value="CENTROMERE PROTEIN E"/>
    <property type="match status" value="1"/>
</dbReference>
<dbReference type="PANTHER" id="PTHR47968:SF50">
    <property type="entry name" value="KINESIN-LIKE PROTEIN"/>
    <property type="match status" value="1"/>
</dbReference>
<evidence type="ECO:0000259" key="2">
    <source>
        <dbReference type="PROSITE" id="PS50067"/>
    </source>
</evidence>
<dbReference type="GO" id="GO:0005524">
    <property type="term" value="F:ATP binding"/>
    <property type="evidence" value="ECO:0007669"/>
    <property type="project" value="InterPro"/>
</dbReference>
<dbReference type="SMART" id="SM00129">
    <property type="entry name" value="KISc"/>
    <property type="match status" value="1"/>
</dbReference>
<feature type="domain" description="Kinesin motor" evidence="2">
    <location>
        <begin position="7"/>
        <end position="217"/>
    </location>
</feature>
<comment type="caution">
    <text evidence="1">Lacks conserved residue(s) required for the propagation of feature annotation.</text>
</comment>
<dbReference type="SUPFAM" id="SSF52540">
    <property type="entry name" value="P-loop containing nucleoside triphosphate hydrolases"/>
    <property type="match status" value="1"/>
</dbReference>
<sequence length="217" mass="24109">MTTDCESIRVVVRCRPFSTREKEDGHFNVVDAETNMINLKPVDATDALKQFSFDAAFGQTSGQYAVYEMAAKPIIESVLAGYNGTIFAYGQTGTGKNSGMGDKDDESMRGVIPNAIIHIFNYINENAATGSKFLVRASFLEIYNEDVYDLLANQETKLELRERSDIGVYVKNLSSFVVNSVEEMYKLMTVGNRNRSVGSTMMNARSSRSHSIFTITV</sequence>
<dbReference type="InterPro" id="IPR036961">
    <property type="entry name" value="Kinesin_motor_dom_sf"/>
</dbReference>
<dbReference type="InterPro" id="IPR027417">
    <property type="entry name" value="P-loop_NTPase"/>
</dbReference>
<dbReference type="Pfam" id="PF00225">
    <property type="entry name" value="Kinesin"/>
    <property type="match status" value="1"/>
</dbReference>
<dbReference type="GO" id="GO:0005874">
    <property type="term" value="C:microtubule"/>
    <property type="evidence" value="ECO:0007669"/>
    <property type="project" value="TreeGrafter"/>
</dbReference>
<feature type="non-terminal residue" evidence="3">
    <location>
        <position position="217"/>
    </location>
</feature>
<dbReference type="GO" id="GO:0003777">
    <property type="term" value="F:microtubule motor activity"/>
    <property type="evidence" value="ECO:0007669"/>
    <property type="project" value="InterPro"/>
</dbReference>
<evidence type="ECO:0000313" key="4">
    <source>
        <dbReference type="Proteomes" id="UP000281549"/>
    </source>
</evidence>
<organism evidence="3 4">
    <name type="scientific">Rozella allomycis (strain CSF55)</name>
    <dbReference type="NCBI Taxonomy" id="988480"/>
    <lineage>
        <taxon>Eukaryota</taxon>
        <taxon>Fungi</taxon>
        <taxon>Fungi incertae sedis</taxon>
        <taxon>Cryptomycota</taxon>
        <taxon>Cryptomycota incertae sedis</taxon>
        <taxon>Rozella</taxon>
    </lineage>
</organism>
<dbReference type="AlphaFoldDB" id="A0A4P9YJE9"/>
<protein>
    <submittedName>
        <fullName evidence="3">P-loop containing nucleoside triphosphate hydrolase protein</fullName>
    </submittedName>
</protein>
<dbReference type="EMBL" id="ML005177">
    <property type="protein sequence ID" value="RKP19713.1"/>
    <property type="molecule type" value="Genomic_DNA"/>
</dbReference>
<reference evidence="4" key="1">
    <citation type="journal article" date="2018" name="Nat. Microbiol.">
        <title>Leveraging single-cell genomics to expand the fungal tree of life.</title>
        <authorList>
            <person name="Ahrendt S.R."/>
            <person name="Quandt C.A."/>
            <person name="Ciobanu D."/>
            <person name="Clum A."/>
            <person name="Salamov A."/>
            <person name="Andreopoulos B."/>
            <person name="Cheng J.F."/>
            <person name="Woyke T."/>
            <person name="Pelin A."/>
            <person name="Henrissat B."/>
            <person name="Reynolds N.K."/>
            <person name="Benny G.L."/>
            <person name="Smith M.E."/>
            <person name="James T.Y."/>
            <person name="Grigoriev I.V."/>
        </authorList>
    </citation>
    <scope>NUCLEOTIDE SEQUENCE [LARGE SCALE GENOMIC DNA]</scope>
    <source>
        <strain evidence="4">CSF55</strain>
    </source>
</reference>
<evidence type="ECO:0000256" key="1">
    <source>
        <dbReference type="PROSITE-ProRule" id="PRU00283"/>
    </source>
</evidence>
<dbReference type="GO" id="GO:0008017">
    <property type="term" value="F:microtubule binding"/>
    <property type="evidence" value="ECO:0007669"/>
    <property type="project" value="InterPro"/>
</dbReference>
<comment type="similarity">
    <text evidence="1">Belongs to the TRAFAC class myosin-kinesin ATPase superfamily. Kinesin family.</text>
</comment>
<evidence type="ECO:0000313" key="3">
    <source>
        <dbReference type="EMBL" id="RKP19713.1"/>
    </source>
</evidence>
<gene>
    <name evidence="3" type="ORF">ROZALSC1DRAFT_13662</name>
</gene>
<proteinExistence type="inferred from homology"/>
<dbReference type="Proteomes" id="UP000281549">
    <property type="component" value="Unassembled WGS sequence"/>
</dbReference>
<dbReference type="GO" id="GO:0016787">
    <property type="term" value="F:hydrolase activity"/>
    <property type="evidence" value="ECO:0007669"/>
    <property type="project" value="UniProtKB-KW"/>
</dbReference>
<name>A0A4P9YJE9_ROZAC</name>
<keyword evidence="3" id="KW-0378">Hydrolase</keyword>
<dbReference type="GO" id="GO:0007018">
    <property type="term" value="P:microtubule-based movement"/>
    <property type="evidence" value="ECO:0007669"/>
    <property type="project" value="InterPro"/>
</dbReference>
<dbReference type="GO" id="GO:0000278">
    <property type="term" value="P:mitotic cell cycle"/>
    <property type="evidence" value="ECO:0007669"/>
    <property type="project" value="TreeGrafter"/>
</dbReference>
<accession>A0A4P9YJE9</accession>
<dbReference type="InterPro" id="IPR001752">
    <property type="entry name" value="Kinesin_motor_dom"/>
</dbReference>
<dbReference type="PROSITE" id="PS50067">
    <property type="entry name" value="KINESIN_MOTOR_2"/>
    <property type="match status" value="1"/>
</dbReference>
<dbReference type="InterPro" id="IPR027640">
    <property type="entry name" value="Kinesin-like_fam"/>
</dbReference>
<dbReference type="Gene3D" id="3.40.850.10">
    <property type="entry name" value="Kinesin motor domain"/>
    <property type="match status" value="1"/>
</dbReference>
<dbReference type="PRINTS" id="PR00380">
    <property type="entry name" value="KINESINHEAVY"/>
</dbReference>